<reference evidence="1 2" key="1">
    <citation type="submission" date="2015-04" db="EMBL/GenBank/DDBJ databases">
        <authorList>
            <person name="Syromyatnikov M.Y."/>
            <person name="Popov V.N."/>
        </authorList>
    </citation>
    <scope>NUCLEOTIDE SEQUENCE [LARGE SCALE GENOMIC DNA]</scope>
</reference>
<gene>
    <name evidence="1" type="ORF">CLUMA_CG021638</name>
</gene>
<evidence type="ECO:0000313" key="2">
    <source>
        <dbReference type="Proteomes" id="UP000183832"/>
    </source>
</evidence>
<dbReference type="AlphaFoldDB" id="A0A1J1J7W6"/>
<dbReference type="Proteomes" id="UP000183832">
    <property type="component" value="Unassembled WGS sequence"/>
</dbReference>
<name>A0A1J1J7W6_9DIPT</name>
<sequence>MEKNYIALLTITSGVLRDKYTNTQNKLKMSVSDCCCWEILFSLLNKHKHFVLRLSFNETNRLNIKMKL</sequence>
<protein>
    <submittedName>
        <fullName evidence="1">CLUMA_CG021638, isoform A</fullName>
    </submittedName>
</protein>
<proteinExistence type="predicted"/>
<organism evidence="1 2">
    <name type="scientific">Clunio marinus</name>
    <dbReference type="NCBI Taxonomy" id="568069"/>
    <lineage>
        <taxon>Eukaryota</taxon>
        <taxon>Metazoa</taxon>
        <taxon>Ecdysozoa</taxon>
        <taxon>Arthropoda</taxon>
        <taxon>Hexapoda</taxon>
        <taxon>Insecta</taxon>
        <taxon>Pterygota</taxon>
        <taxon>Neoptera</taxon>
        <taxon>Endopterygota</taxon>
        <taxon>Diptera</taxon>
        <taxon>Nematocera</taxon>
        <taxon>Chironomoidea</taxon>
        <taxon>Chironomidae</taxon>
        <taxon>Clunio</taxon>
    </lineage>
</organism>
<keyword evidence="2" id="KW-1185">Reference proteome</keyword>
<dbReference type="EMBL" id="CVRI01000075">
    <property type="protein sequence ID" value="CRL08480.1"/>
    <property type="molecule type" value="Genomic_DNA"/>
</dbReference>
<accession>A0A1J1J7W6</accession>
<evidence type="ECO:0000313" key="1">
    <source>
        <dbReference type="EMBL" id="CRL08480.1"/>
    </source>
</evidence>